<dbReference type="Pfam" id="PF00125">
    <property type="entry name" value="Histone"/>
    <property type="match status" value="1"/>
</dbReference>
<keyword evidence="5" id="KW-0238">DNA-binding</keyword>
<dbReference type="CDD" id="cd22911">
    <property type="entry name" value="HFD_H3"/>
    <property type="match status" value="1"/>
</dbReference>
<name>A0AAV7Q623_PLEWA</name>
<dbReference type="Gene3D" id="1.10.20.10">
    <property type="entry name" value="Histone, subunit A"/>
    <property type="match status" value="1"/>
</dbReference>
<comment type="caution">
    <text evidence="9">The sequence shown here is derived from an EMBL/GenBank/DDBJ whole genome shotgun (WGS) entry which is preliminary data.</text>
</comment>
<evidence type="ECO:0000256" key="4">
    <source>
        <dbReference type="ARBA" id="ARBA00022454"/>
    </source>
</evidence>
<feature type="domain" description="Core Histone H2A/H2B/H3" evidence="8">
    <location>
        <begin position="67"/>
        <end position="154"/>
    </location>
</feature>
<dbReference type="PRINTS" id="PR00622">
    <property type="entry name" value="HISTONEH3"/>
</dbReference>
<dbReference type="Proteomes" id="UP001066276">
    <property type="component" value="Chromosome 6"/>
</dbReference>
<keyword evidence="7" id="KW-0544">Nucleosome core</keyword>
<dbReference type="GO" id="GO:0030527">
    <property type="term" value="F:structural constituent of chromatin"/>
    <property type="evidence" value="ECO:0007669"/>
    <property type="project" value="InterPro"/>
</dbReference>
<dbReference type="InterPro" id="IPR000164">
    <property type="entry name" value="Histone_H3/CENP-A"/>
</dbReference>
<evidence type="ECO:0000256" key="5">
    <source>
        <dbReference type="ARBA" id="ARBA00023125"/>
    </source>
</evidence>
<dbReference type="PROSITE" id="PS00959">
    <property type="entry name" value="HISTONE_H3_2"/>
    <property type="match status" value="1"/>
</dbReference>
<dbReference type="InterPro" id="IPR009072">
    <property type="entry name" value="Histone-fold"/>
</dbReference>
<dbReference type="GO" id="GO:0000786">
    <property type="term" value="C:nucleosome"/>
    <property type="evidence" value="ECO:0007669"/>
    <property type="project" value="UniProtKB-KW"/>
</dbReference>
<dbReference type="EMBL" id="JANPWB010000010">
    <property type="protein sequence ID" value="KAJ1134644.1"/>
    <property type="molecule type" value="Genomic_DNA"/>
</dbReference>
<evidence type="ECO:0000256" key="3">
    <source>
        <dbReference type="ARBA" id="ARBA00010343"/>
    </source>
</evidence>
<evidence type="ECO:0000313" key="10">
    <source>
        <dbReference type="Proteomes" id="UP001066276"/>
    </source>
</evidence>
<dbReference type="GO" id="GO:0003677">
    <property type="term" value="F:DNA binding"/>
    <property type="evidence" value="ECO:0007669"/>
    <property type="project" value="UniProtKB-KW"/>
</dbReference>
<dbReference type="GO" id="GO:0046982">
    <property type="term" value="F:protein heterodimerization activity"/>
    <property type="evidence" value="ECO:0007669"/>
    <property type="project" value="InterPro"/>
</dbReference>
<evidence type="ECO:0000313" key="9">
    <source>
        <dbReference type="EMBL" id="KAJ1134644.1"/>
    </source>
</evidence>
<gene>
    <name evidence="9" type="ORF">NDU88_001095</name>
</gene>
<evidence type="ECO:0000256" key="1">
    <source>
        <dbReference type="ARBA" id="ARBA00004123"/>
    </source>
</evidence>
<protein>
    <recommendedName>
        <fullName evidence="8">Core Histone H2A/H2B/H3 domain-containing protein</fullName>
    </recommendedName>
</protein>
<dbReference type="SUPFAM" id="SSF47113">
    <property type="entry name" value="Histone-fold"/>
    <property type="match status" value="1"/>
</dbReference>
<dbReference type="InterPro" id="IPR007125">
    <property type="entry name" value="H2A/H2B/H3"/>
</dbReference>
<dbReference type="PANTHER" id="PTHR45810">
    <property type="entry name" value="HISTONE H3.2"/>
    <property type="match status" value="1"/>
</dbReference>
<reference evidence="9" key="1">
    <citation type="journal article" date="2022" name="bioRxiv">
        <title>Sequencing and chromosome-scale assembly of the giantPleurodeles waltlgenome.</title>
        <authorList>
            <person name="Brown T."/>
            <person name="Elewa A."/>
            <person name="Iarovenko S."/>
            <person name="Subramanian E."/>
            <person name="Araus A.J."/>
            <person name="Petzold A."/>
            <person name="Susuki M."/>
            <person name="Suzuki K.-i.T."/>
            <person name="Hayashi T."/>
            <person name="Toyoda A."/>
            <person name="Oliveira C."/>
            <person name="Osipova E."/>
            <person name="Leigh N.D."/>
            <person name="Simon A."/>
            <person name="Yun M.H."/>
        </authorList>
    </citation>
    <scope>NUCLEOTIDE SEQUENCE</scope>
    <source>
        <strain evidence="9">20211129_DDA</strain>
        <tissue evidence="9">Liver</tissue>
    </source>
</reference>
<keyword evidence="4" id="KW-0158">Chromosome</keyword>
<evidence type="ECO:0000256" key="6">
    <source>
        <dbReference type="ARBA" id="ARBA00023242"/>
    </source>
</evidence>
<comment type="similarity">
    <text evidence="3">Belongs to the histone H3 family.</text>
</comment>
<evidence type="ECO:0000256" key="7">
    <source>
        <dbReference type="ARBA" id="ARBA00023269"/>
    </source>
</evidence>
<keyword evidence="10" id="KW-1185">Reference proteome</keyword>
<dbReference type="PANTHER" id="PTHR45810:SF17">
    <property type="entry name" value="HISTONE H3-LIKE CENTROMERIC PROTEIN A"/>
    <property type="match status" value="1"/>
</dbReference>
<dbReference type="GO" id="GO:0005634">
    <property type="term" value="C:nucleus"/>
    <property type="evidence" value="ECO:0007669"/>
    <property type="project" value="UniProtKB-SubCell"/>
</dbReference>
<dbReference type="FunFam" id="1.10.20.10:FF:000088">
    <property type="entry name" value="Histone H3-like centromeric protein CSE4"/>
    <property type="match status" value="1"/>
</dbReference>
<evidence type="ECO:0000256" key="2">
    <source>
        <dbReference type="ARBA" id="ARBA00004286"/>
    </source>
</evidence>
<proteinExistence type="inferred from homology"/>
<sequence>MHHATSLSPMQEELNDQWIQAERKKESTSSVSACDGTLEQIKKINVHQSSGGAERTAPRRRRYRPGIRALMEIRKYQKTTNLLIRKLPFSRLVREITAVFTRGVDFRWQSSALLALQEATEAFLVLLLQDSYYCTLHAKRVTLHVQDIQLARRLRGHDGMLT</sequence>
<accession>A0AAV7Q623</accession>
<dbReference type="AlphaFoldDB" id="A0AAV7Q623"/>
<evidence type="ECO:0000259" key="8">
    <source>
        <dbReference type="Pfam" id="PF00125"/>
    </source>
</evidence>
<dbReference type="SMART" id="SM00428">
    <property type="entry name" value="H3"/>
    <property type="match status" value="1"/>
</dbReference>
<keyword evidence="6" id="KW-0539">Nucleus</keyword>
<comment type="subcellular location">
    <subcellularLocation>
        <location evidence="2">Chromosome</location>
    </subcellularLocation>
    <subcellularLocation>
        <location evidence="1">Nucleus</location>
    </subcellularLocation>
</comment>
<organism evidence="9 10">
    <name type="scientific">Pleurodeles waltl</name>
    <name type="common">Iberian ribbed newt</name>
    <dbReference type="NCBI Taxonomy" id="8319"/>
    <lineage>
        <taxon>Eukaryota</taxon>
        <taxon>Metazoa</taxon>
        <taxon>Chordata</taxon>
        <taxon>Craniata</taxon>
        <taxon>Vertebrata</taxon>
        <taxon>Euteleostomi</taxon>
        <taxon>Amphibia</taxon>
        <taxon>Batrachia</taxon>
        <taxon>Caudata</taxon>
        <taxon>Salamandroidea</taxon>
        <taxon>Salamandridae</taxon>
        <taxon>Pleurodelinae</taxon>
        <taxon>Pleurodeles</taxon>
    </lineage>
</organism>